<dbReference type="SMART" id="SM00836">
    <property type="entry name" value="DALR_1"/>
    <property type="match status" value="1"/>
</dbReference>
<dbReference type="InterPro" id="IPR014729">
    <property type="entry name" value="Rossmann-like_a/b/a_fold"/>
</dbReference>
<dbReference type="Pfam" id="PF00750">
    <property type="entry name" value="tRNA-synt_1d"/>
    <property type="match status" value="2"/>
</dbReference>
<comment type="caution">
    <text evidence="13">The sequence shown here is derived from an EMBL/GenBank/DDBJ whole genome shotgun (WGS) entry which is preliminary data.</text>
</comment>
<dbReference type="InterPro" id="IPR001278">
    <property type="entry name" value="Arg-tRNA-ligase"/>
</dbReference>
<dbReference type="PROSITE" id="PS00178">
    <property type="entry name" value="AA_TRNA_LIGASE_I"/>
    <property type="match status" value="1"/>
</dbReference>
<dbReference type="GO" id="GO:0005524">
    <property type="term" value="F:ATP binding"/>
    <property type="evidence" value="ECO:0007669"/>
    <property type="project" value="UniProtKB-UniRule"/>
</dbReference>
<comment type="subcellular location">
    <subcellularLocation>
        <location evidence="9">Cytoplasm</location>
    </subcellularLocation>
</comment>
<gene>
    <name evidence="9" type="primary">argS</name>
    <name evidence="13" type="ORF">DDF65_03890</name>
</gene>
<dbReference type="EMBL" id="QDKP01000012">
    <property type="protein sequence ID" value="PVM87524.1"/>
    <property type="molecule type" value="Genomic_DNA"/>
</dbReference>
<dbReference type="SUPFAM" id="SSF52374">
    <property type="entry name" value="Nucleotidylyl transferase"/>
    <property type="match status" value="1"/>
</dbReference>
<dbReference type="AlphaFoldDB" id="A0A2T9JV13"/>
<dbReference type="EC" id="6.1.1.19" evidence="9"/>
<evidence type="ECO:0000256" key="8">
    <source>
        <dbReference type="ARBA" id="ARBA00049339"/>
    </source>
</evidence>
<dbReference type="CDD" id="cd00671">
    <property type="entry name" value="ArgRS_core"/>
    <property type="match status" value="1"/>
</dbReference>
<feature type="short sequence motif" description="'HIGH' region" evidence="9">
    <location>
        <begin position="123"/>
        <end position="133"/>
    </location>
</feature>
<dbReference type="GO" id="GO:0005737">
    <property type="term" value="C:cytoplasm"/>
    <property type="evidence" value="ECO:0007669"/>
    <property type="project" value="UniProtKB-SubCell"/>
</dbReference>
<dbReference type="RefSeq" id="WP_116564820.1">
    <property type="nucleotide sequence ID" value="NZ_QDKP01000012.1"/>
</dbReference>
<evidence type="ECO:0000259" key="11">
    <source>
        <dbReference type="SMART" id="SM00836"/>
    </source>
</evidence>
<dbReference type="SUPFAM" id="SSF47323">
    <property type="entry name" value="Anticodon-binding domain of a subclass of class I aminoacyl-tRNA synthetases"/>
    <property type="match status" value="1"/>
</dbReference>
<dbReference type="Pfam" id="PF03485">
    <property type="entry name" value="Arg_tRNA_synt_N"/>
    <property type="match status" value="1"/>
</dbReference>
<dbReference type="SUPFAM" id="SSF55190">
    <property type="entry name" value="Arginyl-tRNA synthetase (ArgRS), N-terminal 'additional' domain"/>
    <property type="match status" value="1"/>
</dbReference>
<dbReference type="InterPro" id="IPR035684">
    <property type="entry name" value="ArgRS_core"/>
</dbReference>
<dbReference type="GO" id="GO:0004814">
    <property type="term" value="F:arginine-tRNA ligase activity"/>
    <property type="evidence" value="ECO:0007669"/>
    <property type="project" value="UniProtKB-UniRule"/>
</dbReference>
<keyword evidence="5 9" id="KW-0067">ATP-binding</keyword>
<keyword evidence="14" id="KW-1185">Reference proteome</keyword>
<dbReference type="SMART" id="SM01016">
    <property type="entry name" value="Arg_tRNA_synt_N"/>
    <property type="match status" value="1"/>
</dbReference>
<dbReference type="InterPro" id="IPR036695">
    <property type="entry name" value="Arg-tRNA-synth_N_sf"/>
</dbReference>
<feature type="domain" description="Arginyl tRNA synthetase N-terminal" evidence="12">
    <location>
        <begin position="2"/>
        <end position="87"/>
    </location>
</feature>
<evidence type="ECO:0000313" key="13">
    <source>
        <dbReference type="EMBL" id="PVM87524.1"/>
    </source>
</evidence>
<dbReference type="InterPro" id="IPR009080">
    <property type="entry name" value="tRNAsynth_Ia_anticodon-bd"/>
</dbReference>
<dbReference type="HAMAP" id="MF_00123">
    <property type="entry name" value="Arg_tRNA_synth"/>
    <property type="match status" value="1"/>
</dbReference>
<comment type="similarity">
    <text evidence="1 9 10">Belongs to the class-I aminoacyl-tRNA synthetase family.</text>
</comment>
<evidence type="ECO:0000256" key="4">
    <source>
        <dbReference type="ARBA" id="ARBA00022741"/>
    </source>
</evidence>
<evidence type="ECO:0000256" key="5">
    <source>
        <dbReference type="ARBA" id="ARBA00022840"/>
    </source>
</evidence>
<keyword evidence="3 9" id="KW-0436">Ligase</keyword>
<evidence type="ECO:0000256" key="6">
    <source>
        <dbReference type="ARBA" id="ARBA00022917"/>
    </source>
</evidence>
<evidence type="ECO:0000259" key="12">
    <source>
        <dbReference type="SMART" id="SM01016"/>
    </source>
</evidence>
<evidence type="ECO:0000313" key="14">
    <source>
        <dbReference type="Proteomes" id="UP000244913"/>
    </source>
</evidence>
<evidence type="ECO:0000256" key="10">
    <source>
        <dbReference type="RuleBase" id="RU363038"/>
    </source>
</evidence>
<dbReference type="InterPro" id="IPR001412">
    <property type="entry name" value="aa-tRNA-synth_I_CS"/>
</dbReference>
<evidence type="ECO:0000256" key="7">
    <source>
        <dbReference type="ARBA" id="ARBA00023146"/>
    </source>
</evidence>
<name>A0A2T9JV13_9CAUL</name>
<organism evidence="13 14">
    <name type="scientific">Caulobacter radicis</name>
    <dbReference type="NCBI Taxonomy" id="2172650"/>
    <lineage>
        <taxon>Bacteria</taxon>
        <taxon>Pseudomonadati</taxon>
        <taxon>Pseudomonadota</taxon>
        <taxon>Alphaproteobacteria</taxon>
        <taxon>Caulobacterales</taxon>
        <taxon>Caulobacteraceae</taxon>
        <taxon>Caulobacter</taxon>
    </lineage>
</organism>
<keyword evidence="7 9" id="KW-0030">Aminoacyl-tRNA synthetase</keyword>
<dbReference type="PRINTS" id="PR01038">
    <property type="entry name" value="TRNASYNTHARG"/>
</dbReference>
<evidence type="ECO:0000256" key="1">
    <source>
        <dbReference type="ARBA" id="ARBA00005594"/>
    </source>
</evidence>
<dbReference type="Proteomes" id="UP000244913">
    <property type="component" value="Unassembled WGS sequence"/>
</dbReference>
<dbReference type="GO" id="GO:0006420">
    <property type="term" value="P:arginyl-tRNA aminoacylation"/>
    <property type="evidence" value="ECO:0007669"/>
    <property type="project" value="UniProtKB-UniRule"/>
</dbReference>
<dbReference type="InterPro" id="IPR008909">
    <property type="entry name" value="DALR_anticod-bd"/>
</dbReference>
<evidence type="ECO:0000256" key="2">
    <source>
        <dbReference type="ARBA" id="ARBA00022490"/>
    </source>
</evidence>
<keyword evidence="6 9" id="KW-0648">Protein biosynthesis</keyword>
<proteinExistence type="inferred from homology"/>
<protein>
    <recommendedName>
        <fullName evidence="9">Arginine--tRNA ligase</fullName>
        <ecNumber evidence="9">6.1.1.19</ecNumber>
    </recommendedName>
    <alternativeName>
        <fullName evidence="9">Arginyl-tRNA synthetase</fullName>
        <shortName evidence="9">ArgRS</shortName>
    </alternativeName>
</protein>
<dbReference type="Gene3D" id="1.10.730.10">
    <property type="entry name" value="Isoleucyl-tRNA Synthetase, Domain 1"/>
    <property type="match status" value="1"/>
</dbReference>
<reference evidence="13 14" key="1">
    <citation type="submission" date="2018-04" db="EMBL/GenBank/DDBJ databases">
        <title>The genome sequence of Caulobacter sp. 736.</title>
        <authorList>
            <person name="Gao J."/>
            <person name="Sun J."/>
        </authorList>
    </citation>
    <scope>NUCLEOTIDE SEQUENCE [LARGE SCALE GENOMIC DNA]</scope>
    <source>
        <strain evidence="13 14">736</strain>
    </source>
</reference>
<dbReference type="Pfam" id="PF05746">
    <property type="entry name" value="DALR_1"/>
    <property type="match status" value="1"/>
</dbReference>
<comment type="subunit">
    <text evidence="9">Monomer.</text>
</comment>
<sequence length="613" mass="66783">MNDLKRSLSEAAAAAFQAAGLSPDFGRVTASDRPDLADFQCNGALAAAKSAKRNPREIAVQVVEQLKADPRLASVEIAGVGFINMRVSPAALAARADEIAADERAGASLLADPRRVLVDYAGPNVAKPMHVGHLRASIIGESIKRLYRFRGDQVVGDAHFGDWGFQMGLLITAVMDEDAFIAALMDKLPDAPRDFSDADAAKVRAEFAGRVTLADLDRLYPAAAARAKEDVEYRDRARKATADLQNGRFGYRLLWKHFVDVSRVALEREFHALGVDFDLWKGESDADPLIAPMVRQLEDKGLLVEDQGARIVRVARPGETKKKKLPDGSVIEVESPDPLLVVSSEGSAMYGTTDLATILDRRQSFDPHLILYCVDQRQADHFEQVFRAAYLAGYAQPGGLEHIGFGTMNGADGKPFKTRAGGVLKLHDLIEMAREKARERLREAGLGAELSPEAFEETAHKVGVAALKFADLQNFRGTSYVFDLDRFTSFEGKTGPYLLYQTVRIKSILRKAAEQGAQGGAVIVAEPAERDLTLLLDAFEGALSEAYDKKAPNFVAEHAYKLAQGFSKFYAACPILGADEPAVRASRLTLAQTALKQLELALDLLGVETPERM</sequence>
<keyword evidence="4 9" id="KW-0547">Nucleotide-binding</keyword>
<dbReference type="Gene3D" id="3.40.50.620">
    <property type="entry name" value="HUPs"/>
    <property type="match status" value="1"/>
</dbReference>
<evidence type="ECO:0000256" key="3">
    <source>
        <dbReference type="ARBA" id="ARBA00022598"/>
    </source>
</evidence>
<comment type="catalytic activity">
    <reaction evidence="8 9">
        <text>tRNA(Arg) + L-arginine + ATP = L-arginyl-tRNA(Arg) + AMP + diphosphate</text>
        <dbReference type="Rhea" id="RHEA:20301"/>
        <dbReference type="Rhea" id="RHEA-COMP:9658"/>
        <dbReference type="Rhea" id="RHEA-COMP:9673"/>
        <dbReference type="ChEBI" id="CHEBI:30616"/>
        <dbReference type="ChEBI" id="CHEBI:32682"/>
        <dbReference type="ChEBI" id="CHEBI:33019"/>
        <dbReference type="ChEBI" id="CHEBI:78442"/>
        <dbReference type="ChEBI" id="CHEBI:78513"/>
        <dbReference type="ChEBI" id="CHEBI:456215"/>
        <dbReference type="EC" id="6.1.1.19"/>
    </reaction>
</comment>
<dbReference type="PANTHER" id="PTHR11956:SF5">
    <property type="entry name" value="ARGININE--TRNA LIGASE, CYTOPLASMIC"/>
    <property type="match status" value="1"/>
</dbReference>
<accession>A0A2T9JV13</accession>
<feature type="domain" description="DALR anticodon binding" evidence="11">
    <location>
        <begin position="498"/>
        <end position="613"/>
    </location>
</feature>
<keyword evidence="2 9" id="KW-0963">Cytoplasm</keyword>
<dbReference type="InterPro" id="IPR005148">
    <property type="entry name" value="Arg-tRNA-synth_N"/>
</dbReference>
<evidence type="ECO:0000256" key="9">
    <source>
        <dbReference type="HAMAP-Rule" id="MF_00123"/>
    </source>
</evidence>
<dbReference type="Gene3D" id="3.30.1360.70">
    <property type="entry name" value="Arginyl tRNA synthetase N-terminal domain"/>
    <property type="match status" value="1"/>
</dbReference>
<dbReference type="PANTHER" id="PTHR11956">
    <property type="entry name" value="ARGINYL-TRNA SYNTHETASE"/>
    <property type="match status" value="1"/>
</dbReference>